<reference evidence="2 3" key="1">
    <citation type="submission" date="2024-03" db="EMBL/GenBank/DDBJ databases">
        <title>Novel Streptomyces species of biotechnological and ecological value are a feature of Machair soil.</title>
        <authorList>
            <person name="Prole J.R."/>
            <person name="Goodfellow M."/>
            <person name="Allenby N."/>
            <person name="Ward A.C."/>
        </authorList>
    </citation>
    <scope>NUCLEOTIDE SEQUENCE [LARGE SCALE GENOMIC DNA]</scope>
    <source>
        <strain evidence="2 3">MS1.HAVA.3</strain>
    </source>
</reference>
<protein>
    <submittedName>
        <fullName evidence="2">Uncharacterized protein</fullName>
    </submittedName>
</protein>
<proteinExistence type="predicted"/>
<organism evidence="2 3">
    <name type="scientific">Streptomyces caledonius</name>
    <dbReference type="NCBI Taxonomy" id="3134107"/>
    <lineage>
        <taxon>Bacteria</taxon>
        <taxon>Bacillati</taxon>
        <taxon>Actinomycetota</taxon>
        <taxon>Actinomycetes</taxon>
        <taxon>Kitasatosporales</taxon>
        <taxon>Streptomycetaceae</taxon>
        <taxon>Streptomyces</taxon>
    </lineage>
</organism>
<keyword evidence="3" id="KW-1185">Reference proteome</keyword>
<comment type="caution">
    <text evidence="2">The sequence shown here is derived from an EMBL/GenBank/DDBJ whole genome shotgun (WGS) entry which is preliminary data.</text>
</comment>
<gene>
    <name evidence="2" type="ORF">WKI68_13080</name>
</gene>
<dbReference type="EMBL" id="JBBKAM010000002">
    <property type="protein sequence ID" value="MEJ8642158.1"/>
    <property type="molecule type" value="Genomic_DNA"/>
</dbReference>
<accession>A0ABU8U4P1</accession>
<evidence type="ECO:0000256" key="1">
    <source>
        <dbReference type="SAM" id="MobiDB-lite"/>
    </source>
</evidence>
<name>A0ABU8U4P1_9ACTN</name>
<feature type="region of interest" description="Disordered" evidence="1">
    <location>
        <begin position="1"/>
        <end position="21"/>
    </location>
</feature>
<evidence type="ECO:0000313" key="3">
    <source>
        <dbReference type="Proteomes" id="UP001382904"/>
    </source>
</evidence>
<evidence type="ECO:0000313" key="2">
    <source>
        <dbReference type="EMBL" id="MEJ8642158.1"/>
    </source>
</evidence>
<sequence length="123" mass="13210">MPTRSVTPTIPSPPSVRHSATARVRASVRAAYIDCTVCEEDDTRIEEDHSAPQVPAHWPGLFQEDRLKTAVPNTCPTGSNPTPLTAANSSEDSVEFQVPRTSGGPVSRPCVIGSRAIDLSTHY</sequence>
<dbReference type="Proteomes" id="UP001382904">
    <property type="component" value="Unassembled WGS sequence"/>
</dbReference>